<dbReference type="Gene3D" id="3.40.50.720">
    <property type="entry name" value="NAD(P)-binding Rossmann-like Domain"/>
    <property type="match status" value="1"/>
</dbReference>
<dbReference type="SMART" id="SM00822">
    <property type="entry name" value="PKS_KR"/>
    <property type="match status" value="1"/>
</dbReference>
<dbReference type="PANTHER" id="PTHR43008:SF4">
    <property type="entry name" value="CHAIN DEHYDROGENASE, PUTATIVE (AFU_ORTHOLOGUE AFUA_4G08710)-RELATED"/>
    <property type="match status" value="1"/>
</dbReference>
<protein>
    <submittedName>
        <fullName evidence="4">Uncharacterized oxidoreductase ykvO</fullName>
        <ecNumber evidence="4">1.1.1.100</ecNumber>
        <ecNumber evidence="4">1.1.1.47</ecNumber>
    </submittedName>
</protein>
<dbReference type="EC" id="1.1.1.100" evidence="4"/>
<dbReference type="FunFam" id="3.40.50.720:FF:000084">
    <property type="entry name" value="Short-chain dehydrogenase reductase"/>
    <property type="match status" value="1"/>
</dbReference>
<dbReference type="EMBL" id="FN543093">
    <property type="protein sequence ID" value="CBA30656.1"/>
    <property type="molecule type" value="Genomic_DNA"/>
</dbReference>
<dbReference type="PRINTS" id="PR00081">
    <property type="entry name" value="GDHRDH"/>
</dbReference>
<keyword evidence="2 4" id="KW-0560">Oxidoreductase</keyword>
<proteinExistence type="inferred from homology"/>
<evidence type="ECO:0000259" key="3">
    <source>
        <dbReference type="SMART" id="SM00822"/>
    </source>
</evidence>
<dbReference type="InterPro" id="IPR036291">
    <property type="entry name" value="NAD(P)-bd_dom_sf"/>
</dbReference>
<dbReference type="AlphaFoldDB" id="C9Y3Q3"/>
<reference evidence="5" key="2">
    <citation type="journal article" date="2011" name="J. Bacteriol.">
        <title>Complete genome sequence of Cronobacter turicensis LMG 23827, a food-borne pathogen causing deaths in neonates.</title>
        <authorList>
            <person name="Stephan R."/>
            <person name="Lehner A."/>
            <person name="Tischler P."/>
            <person name="Rattei T."/>
        </authorList>
    </citation>
    <scope>NUCLEOTIDE SEQUENCE [LARGE SCALE GENOMIC DNA]</scope>
    <source>
        <strain evidence="5">DSM 18703 / CCUG 55852 / LMG 23827 / z3032</strain>
    </source>
</reference>
<dbReference type="PANTHER" id="PTHR43008">
    <property type="entry name" value="BENZIL REDUCTASE"/>
    <property type="match status" value="1"/>
</dbReference>
<evidence type="ECO:0000256" key="1">
    <source>
        <dbReference type="ARBA" id="ARBA00006484"/>
    </source>
</evidence>
<dbReference type="GO" id="GO:0050664">
    <property type="term" value="F:oxidoreductase activity, acting on NAD(P)H, oxygen as acceptor"/>
    <property type="evidence" value="ECO:0007669"/>
    <property type="project" value="TreeGrafter"/>
</dbReference>
<dbReference type="Pfam" id="PF13561">
    <property type="entry name" value="adh_short_C2"/>
    <property type="match status" value="1"/>
</dbReference>
<comment type="similarity">
    <text evidence="1">Belongs to the short-chain dehydrogenases/reductases (SDR) family.</text>
</comment>
<dbReference type="GO" id="GO:0004316">
    <property type="term" value="F:3-oxoacyl-[acyl-carrier-protein] reductase (NADPH) activity"/>
    <property type="evidence" value="ECO:0007669"/>
    <property type="project" value="UniProtKB-EC"/>
</dbReference>
<dbReference type="NCBIfam" id="NF005559">
    <property type="entry name" value="PRK07231.1"/>
    <property type="match status" value="1"/>
</dbReference>
<dbReference type="HOGENOM" id="CLU_010194_1_0_6"/>
<dbReference type="KEGG" id="ctu:CTU_20250"/>
<sequence>MIVPQTERRVPFCPGTQPDGKRLFSAPDSRSSFTEDKIMNARFSHKVVIVTGGTSGIGLATAKAFSDEGAHVFITGRRQAALENALQQLGDNVTGVRGDMSQLADIDRLYEAVQQRHSHIDVIVANAGGGELAPLGAISEAHYHETFDTNVKGVLFTVQKALPLLRDGAAVVLTASTAGSSGTPAFSVYSASKAAVRSFARNWILDLKDRHIRVNAISPGPVNTAGLNELFGGGDQAEDVKNELTAQIPLGRVGQPEEIAKAVLFLASDEASFVNGVELFADGGMVQI</sequence>
<dbReference type="PATRIC" id="fig|693216.3.peg.1915"/>
<organism evidence="4 5">
    <name type="scientific">Cronobacter turicensis (strain DSM 18703 / CCUG 55852 / LMG 23827 / z3032)</name>
    <dbReference type="NCBI Taxonomy" id="693216"/>
    <lineage>
        <taxon>Bacteria</taxon>
        <taxon>Pseudomonadati</taxon>
        <taxon>Pseudomonadota</taxon>
        <taxon>Gammaproteobacteria</taxon>
        <taxon>Enterobacterales</taxon>
        <taxon>Enterobacteriaceae</taxon>
        <taxon>Cronobacter</taxon>
    </lineage>
</organism>
<dbReference type="CDD" id="cd05233">
    <property type="entry name" value="SDR_c"/>
    <property type="match status" value="1"/>
</dbReference>
<reference evidence="4 5" key="1">
    <citation type="journal article" date="2010" name="J. Bacteriol.">
        <title>Complete Genome Sequence of Cronobacter turicensis LMG 23827, a foodborne pathogen causing deaths in neonates.</title>
        <authorList>
            <person name="Stephan R."/>
            <person name="Lehner A."/>
            <person name="Tischler P."/>
            <person name="Rattei T."/>
        </authorList>
    </citation>
    <scope>NUCLEOTIDE SEQUENCE [LARGE SCALE GENOMIC DNA]</scope>
    <source>
        <strain evidence="5">DSM 18703 / CCUG 55852 / LMG 23827 / z3032</strain>
    </source>
</reference>
<name>C9Y3Q3_CROTZ</name>
<evidence type="ECO:0000313" key="4">
    <source>
        <dbReference type="EMBL" id="CBA30656.1"/>
    </source>
</evidence>
<dbReference type="Proteomes" id="UP000002069">
    <property type="component" value="Chromosome"/>
</dbReference>
<dbReference type="SUPFAM" id="SSF51735">
    <property type="entry name" value="NAD(P)-binding Rossmann-fold domains"/>
    <property type="match status" value="1"/>
</dbReference>
<gene>
    <name evidence="4" type="primary">ykvO</name>
    <name evidence="4" type="ordered locus">Ctu_20250</name>
</gene>
<dbReference type="InterPro" id="IPR057326">
    <property type="entry name" value="KR_dom"/>
</dbReference>
<feature type="domain" description="Ketoreductase" evidence="3">
    <location>
        <begin position="46"/>
        <end position="220"/>
    </location>
</feature>
<keyword evidence="5" id="KW-1185">Reference proteome</keyword>
<dbReference type="InterPro" id="IPR002347">
    <property type="entry name" value="SDR_fam"/>
</dbReference>
<accession>C9Y3Q3</accession>
<evidence type="ECO:0000313" key="5">
    <source>
        <dbReference type="Proteomes" id="UP000002069"/>
    </source>
</evidence>
<dbReference type="GO" id="GO:0047936">
    <property type="term" value="F:glucose 1-dehydrogenase [NAD(P)+] activity"/>
    <property type="evidence" value="ECO:0007669"/>
    <property type="project" value="UniProtKB-EC"/>
</dbReference>
<evidence type="ECO:0000256" key="2">
    <source>
        <dbReference type="ARBA" id="ARBA00023002"/>
    </source>
</evidence>
<dbReference type="EC" id="1.1.1.47" evidence="4"/>